<evidence type="ECO:0000259" key="1">
    <source>
        <dbReference type="Pfam" id="PF13391"/>
    </source>
</evidence>
<dbReference type="Gene3D" id="1.10.30.50">
    <property type="match status" value="1"/>
</dbReference>
<dbReference type="InterPro" id="IPR003615">
    <property type="entry name" value="HNH_nuc"/>
</dbReference>
<dbReference type="Pfam" id="PF13391">
    <property type="entry name" value="HNH_2"/>
    <property type="match status" value="1"/>
</dbReference>
<dbReference type="EMBL" id="VYTZ01000008">
    <property type="protein sequence ID" value="KAA9376469.1"/>
    <property type="molecule type" value="Genomic_DNA"/>
</dbReference>
<reference evidence="3 4" key="1">
    <citation type="submission" date="2019-09" db="EMBL/GenBank/DDBJ databases">
        <title>Screening of Novel Bioactive Compounds from Soil-Associated.</title>
        <authorList>
            <person name="Gong X."/>
        </authorList>
    </citation>
    <scope>NUCLEOTIDE SEQUENCE [LARGE SCALE GENOMIC DNA]</scope>
    <source>
        <strain evidence="3 4">Gxj-6</strain>
    </source>
</reference>
<comment type="caution">
    <text evidence="3">The sequence shown here is derived from an EMBL/GenBank/DDBJ whole genome shotgun (WGS) entry which is preliminary data.</text>
</comment>
<protein>
    <submittedName>
        <fullName evidence="3">Uncharacterized protein</fullName>
    </submittedName>
</protein>
<dbReference type="RefSeq" id="WP_150936049.1">
    <property type="nucleotide sequence ID" value="NZ_VYTZ01000008.1"/>
</dbReference>
<accession>A0A5J5JZZ1</accession>
<dbReference type="Pfam" id="PF26340">
    <property type="entry name" value="DNA-SBD_ScoMcrA"/>
    <property type="match status" value="1"/>
</dbReference>
<dbReference type="AlphaFoldDB" id="A0A5J5JZZ1"/>
<evidence type="ECO:0000313" key="4">
    <source>
        <dbReference type="Proteomes" id="UP000327011"/>
    </source>
</evidence>
<proteinExistence type="predicted"/>
<sequence length="300" mass="33035">MGLSESLLLKIGSLRTDTSKATGRPRRHQPLTLLWALGRAAQAEPRLEAWARTSAEISSLIEKFGHADDRPNPEFPVLRLFHHGLWELDASDVPAASTSSAQRWMNSHAPTGGLQPWVHTIVSRHPDVRAQIVLCLLEKYFQGVDLDELLTAVGLSDTPDAKVFLNDGSPAPQRRQSTTMRVIRDSALAQQIKDVHGHHCQICGVRLRLPNGSYAEGAHIRPVGQPHNGPDEPGNILCLCPNDHVLFDRGALTLTDDLQVFDEVTGQITGDLRLAPQHTISITHVAYHRETARQAAQPSH</sequence>
<feature type="domain" description="ScoMcrA-like DNA sulfur-binding" evidence="2">
    <location>
        <begin position="5"/>
        <end position="157"/>
    </location>
</feature>
<organism evidence="3 4">
    <name type="scientific">Microbispora cellulosiformans</name>
    <dbReference type="NCBI Taxonomy" id="2614688"/>
    <lineage>
        <taxon>Bacteria</taxon>
        <taxon>Bacillati</taxon>
        <taxon>Actinomycetota</taxon>
        <taxon>Actinomycetes</taxon>
        <taxon>Streptosporangiales</taxon>
        <taxon>Streptosporangiaceae</taxon>
        <taxon>Microbispora</taxon>
    </lineage>
</organism>
<evidence type="ECO:0000313" key="3">
    <source>
        <dbReference type="EMBL" id="KAA9376469.1"/>
    </source>
</evidence>
<gene>
    <name evidence="3" type="ORF">F5972_23975</name>
</gene>
<evidence type="ECO:0000259" key="2">
    <source>
        <dbReference type="Pfam" id="PF26340"/>
    </source>
</evidence>
<dbReference type="InterPro" id="IPR058813">
    <property type="entry name" value="DNA-SBD_ScoMcrA"/>
</dbReference>
<keyword evidence="4" id="KW-1185">Reference proteome</keyword>
<feature type="domain" description="HNH nuclease" evidence="1">
    <location>
        <begin position="200"/>
        <end position="254"/>
    </location>
</feature>
<name>A0A5J5JZZ1_9ACTN</name>
<dbReference type="Proteomes" id="UP000327011">
    <property type="component" value="Unassembled WGS sequence"/>
</dbReference>